<evidence type="ECO:0000313" key="3">
    <source>
        <dbReference type="Proteomes" id="UP000652761"/>
    </source>
</evidence>
<comment type="caution">
    <text evidence="2">The sequence shown here is derived from an EMBL/GenBank/DDBJ whole genome shotgun (WGS) entry which is preliminary data.</text>
</comment>
<dbReference type="EMBL" id="NMUH01000013">
    <property type="protein sequence ID" value="MQL68419.1"/>
    <property type="molecule type" value="Genomic_DNA"/>
</dbReference>
<organism evidence="2 3">
    <name type="scientific">Colocasia esculenta</name>
    <name type="common">Wild taro</name>
    <name type="synonym">Arum esculentum</name>
    <dbReference type="NCBI Taxonomy" id="4460"/>
    <lineage>
        <taxon>Eukaryota</taxon>
        <taxon>Viridiplantae</taxon>
        <taxon>Streptophyta</taxon>
        <taxon>Embryophyta</taxon>
        <taxon>Tracheophyta</taxon>
        <taxon>Spermatophyta</taxon>
        <taxon>Magnoliopsida</taxon>
        <taxon>Liliopsida</taxon>
        <taxon>Araceae</taxon>
        <taxon>Aroideae</taxon>
        <taxon>Colocasieae</taxon>
        <taxon>Colocasia</taxon>
    </lineage>
</organism>
<keyword evidence="3" id="KW-1185">Reference proteome</keyword>
<dbReference type="Proteomes" id="UP000652761">
    <property type="component" value="Unassembled WGS sequence"/>
</dbReference>
<proteinExistence type="predicted"/>
<feature type="transmembrane region" description="Helical" evidence="1">
    <location>
        <begin position="218"/>
        <end position="238"/>
    </location>
</feature>
<feature type="transmembrane region" description="Helical" evidence="1">
    <location>
        <begin position="53"/>
        <end position="84"/>
    </location>
</feature>
<feature type="non-terminal residue" evidence="2">
    <location>
        <position position="1"/>
    </location>
</feature>
<name>A0A843TIH2_COLES</name>
<keyword evidence="1" id="KW-0472">Membrane</keyword>
<reference evidence="2" key="1">
    <citation type="submission" date="2017-07" db="EMBL/GenBank/DDBJ databases">
        <title>Taro Niue Genome Assembly and Annotation.</title>
        <authorList>
            <person name="Atibalentja N."/>
            <person name="Keating K."/>
            <person name="Fields C.J."/>
        </authorList>
    </citation>
    <scope>NUCLEOTIDE SEQUENCE</scope>
    <source>
        <strain evidence="2">Niue_2</strain>
        <tissue evidence="2">Leaf</tissue>
    </source>
</reference>
<sequence>GADVSPLPPFLPRADEKSTAFASHDPEPLSFGGLPFPNTVVGFSAKKISISAIAMLAGLLVELAEAAIVVVPAVEVVLVVMVVVETGSDPEGDLMWWQCQQPPCLLRSEVAWLVLPHFRQYAEFVPYWNGSHMPLRFEKIKSRLARYSLGLPCRPFFPDRLAVFLRALLCVQNLRKSSSGLGRPMCFYTGWRRHRPSHLKSLPGHLKSRPDPPQSFNFGYFANFPLLALFFPFFPWISKNWPFLLLGRSMHKREEETTVSLLRSGLGRRGGGPSAPFLL</sequence>
<keyword evidence="1" id="KW-0812">Transmembrane</keyword>
<protein>
    <submittedName>
        <fullName evidence="2">Uncharacterized protein</fullName>
    </submittedName>
</protein>
<evidence type="ECO:0000256" key="1">
    <source>
        <dbReference type="SAM" id="Phobius"/>
    </source>
</evidence>
<gene>
    <name evidence="2" type="ORF">Taro_000672</name>
</gene>
<accession>A0A843TIH2</accession>
<dbReference type="AlphaFoldDB" id="A0A843TIH2"/>
<keyword evidence="1" id="KW-1133">Transmembrane helix</keyword>
<evidence type="ECO:0000313" key="2">
    <source>
        <dbReference type="EMBL" id="MQL68419.1"/>
    </source>
</evidence>